<keyword evidence="4" id="KW-0812">Transmembrane</keyword>
<dbReference type="Proteomes" id="UP001597296">
    <property type="component" value="Unassembled WGS sequence"/>
</dbReference>
<dbReference type="SMART" id="SM00304">
    <property type="entry name" value="HAMP"/>
    <property type="match status" value="1"/>
</dbReference>
<dbReference type="SMART" id="SM00283">
    <property type="entry name" value="MA"/>
    <property type="match status" value="1"/>
</dbReference>
<dbReference type="InterPro" id="IPR035965">
    <property type="entry name" value="PAS-like_dom_sf"/>
</dbReference>
<dbReference type="Gene3D" id="1.10.287.950">
    <property type="entry name" value="Methyl-accepting chemotaxis protein"/>
    <property type="match status" value="1"/>
</dbReference>
<feature type="transmembrane region" description="Helical" evidence="4">
    <location>
        <begin position="185"/>
        <end position="207"/>
    </location>
</feature>
<sequence>MIPLRIATKIHLAMGALALAALVVGLSGLASLRSYRQVSDEMARAARSAVLGERTNALILAVVMDSRGIYMSRDAAAAEKFAQPLLQNLDRLRDTLTEWRKVHTGSQENFAAAQQAADEFIRFRAELVRLGREVSTAEARVFGDNDANRKVRTALNDRIKALAAADAVEVNRLEQRVDGEYDRDLRWLLTVLALGLAIGIGAAGLVVSRQIVRPLRALTDATRGVVEGRSDATVPGTGRGDEIGVLARGLDAVRQSVGEAFRLNRLVEEQPAAVMLCRPDLTISYLNRAARDILARMQRGGGTDLGEVVGRSVLDFHRDPARVRAILTDPAHLPFSGKFTMGGVTIENHVALLRDQDGAVTGTALTWKDVTGYVSLAEAFETEVRALAQSVNAACERLRAAAEAMNGNADQTRAAIGTVAHASEQATTSVESVAAAAEQLSASIGEISRQVSGSAALARDTAERARKASDTLTALVESASRIGAVVTLISDIAAQTNLLALNATIEAARAGEAGKGFAVVANEVKGLANQTGRATEEIGGQVTQMQAITEETARTIEDIIAQIGAIDTTSAGIAAAVEQQGAATADISRNIQVAASGTGQVGGGIASVIQAAERTGLAAGAILGEIRDLARQTGELDQRLAAFLAQMRQ</sequence>
<name>A0ABW5C6U5_9PROT</name>
<keyword evidence="1 3" id="KW-0807">Transducer</keyword>
<dbReference type="RefSeq" id="WP_377314126.1">
    <property type="nucleotide sequence ID" value="NZ_JBHUIY010000003.1"/>
</dbReference>
<evidence type="ECO:0000313" key="8">
    <source>
        <dbReference type="Proteomes" id="UP001597296"/>
    </source>
</evidence>
<dbReference type="Gene3D" id="3.30.450.20">
    <property type="entry name" value="PAS domain"/>
    <property type="match status" value="1"/>
</dbReference>
<dbReference type="SUPFAM" id="SSF55785">
    <property type="entry name" value="PYP-like sensor domain (PAS domain)"/>
    <property type="match status" value="1"/>
</dbReference>
<evidence type="ECO:0000259" key="5">
    <source>
        <dbReference type="PROSITE" id="PS50111"/>
    </source>
</evidence>
<evidence type="ECO:0000256" key="1">
    <source>
        <dbReference type="ARBA" id="ARBA00023224"/>
    </source>
</evidence>
<proteinExistence type="inferred from homology"/>
<dbReference type="EMBL" id="JBHUIY010000003">
    <property type="protein sequence ID" value="MFD2232636.1"/>
    <property type="molecule type" value="Genomic_DNA"/>
</dbReference>
<keyword evidence="4" id="KW-0472">Membrane</keyword>
<keyword evidence="8" id="KW-1185">Reference proteome</keyword>
<dbReference type="CDD" id="cd06225">
    <property type="entry name" value="HAMP"/>
    <property type="match status" value="1"/>
</dbReference>
<organism evidence="7 8">
    <name type="scientific">Phaeospirillum tilakii</name>
    <dbReference type="NCBI Taxonomy" id="741673"/>
    <lineage>
        <taxon>Bacteria</taxon>
        <taxon>Pseudomonadati</taxon>
        <taxon>Pseudomonadota</taxon>
        <taxon>Alphaproteobacteria</taxon>
        <taxon>Rhodospirillales</taxon>
        <taxon>Rhodospirillaceae</taxon>
        <taxon>Phaeospirillum</taxon>
    </lineage>
</organism>
<feature type="domain" description="Methyl-accepting transducer" evidence="5">
    <location>
        <begin position="387"/>
        <end position="630"/>
    </location>
</feature>
<dbReference type="PANTHER" id="PTHR32089">
    <property type="entry name" value="METHYL-ACCEPTING CHEMOTAXIS PROTEIN MCPB"/>
    <property type="match status" value="1"/>
</dbReference>
<feature type="transmembrane region" description="Helical" evidence="4">
    <location>
        <begin position="12"/>
        <end position="32"/>
    </location>
</feature>
<dbReference type="Pfam" id="PF00015">
    <property type="entry name" value="MCPsignal"/>
    <property type="match status" value="1"/>
</dbReference>
<evidence type="ECO:0000256" key="4">
    <source>
        <dbReference type="SAM" id="Phobius"/>
    </source>
</evidence>
<evidence type="ECO:0000256" key="2">
    <source>
        <dbReference type="ARBA" id="ARBA00029447"/>
    </source>
</evidence>
<evidence type="ECO:0000256" key="3">
    <source>
        <dbReference type="PROSITE-ProRule" id="PRU00284"/>
    </source>
</evidence>
<reference evidence="8" key="1">
    <citation type="journal article" date="2019" name="Int. J. Syst. Evol. Microbiol.">
        <title>The Global Catalogue of Microorganisms (GCM) 10K type strain sequencing project: providing services to taxonomists for standard genome sequencing and annotation.</title>
        <authorList>
            <consortium name="The Broad Institute Genomics Platform"/>
            <consortium name="The Broad Institute Genome Sequencing Center for Infectious Disease"/>
            <person name="Wu L."/>
            <person name="Ma J."/>
        </authorList>
    </citation>
    <scope>NUCLEOTIDE SEQUENCE [LARGE SCALE GENOMIC DNA]</scope>
    <source>
        <strain evidence="8">KCTC 15012</strain>
    </source>
</reference>
<feature type="domain" description="HAMP" evidence="6">
    <location>
        <begin position="209"/>
        <end position="262"/>
    </location>
</feature>
<dbReference type="PROSITE" id="PS50885">
    <property type="entry name" value="HAMP"/>
    <property type="match status" value="1"/>
</dbReference>
<dbReference type="Gene3D" id="6.10.340.10">
    <property type="match status" value="1"/>
</dbReference>
<accession>A0ABW5C6U5</accession>
<dbReference type="InterPro" id="IPR003660">
    <property type="entry name" value="HAMP_dom"/>
</dbReference>
<evidence type="ECO:0000313" key="7">
    <source>
        <dbReference type="EMBL" id="MFD2232636.1"/>
    </source>
</evidence>
<evidence type="ECO:0000259" key="6">
    <source>
        <dbReference type="PROSITE" id="PS50885"/>
    </source>
</evidence>
<dbReference type="Pfam" id="PF00672">
    <property type="entry name" value="HAMP"/>
    <property type="match status" value="1"/>
</dbReference>
<comment type="similarity">
    <text evidence="2">Belongs to the methyl-accepting chemotaxis (MCP) protein family.</text>
</comment>
<protein>
    <submittedName>
        <fullName evidence="7">Methyl-accepting chemotaxis protein</fullName>
    </submittedName>
</protein>
<dbReference type="PANTHER" id="PTHR32089:SF112">
    <property type="entry name" value="LYSOZYME-LIKE PROTEIN-RELATED"/>
    <property type="match status" value="1"/>
</dbReference>
<comment type="caution">
    <text evidence="7">The sequence shown here is derived from an EMBL/GenBank/DDBJ whole genome shotgun (WGS) entry which is preliminary data.</text>
</comment>
<dbReference type="PROSITE" id="PS50111">
    <property type="entry name" value="CHEMOTAXIS_TRANSDUC_2"/>
    <property type="match status" value="1"/>
</dbReference>
<dbReference type="SUPFAM" id="SSF58104">
    <property type="entry name" value="Methyl-accepting chemotaxis protein (MCP) signaling domain"/>
    <property type="match status" value="1"/>
</dbReference>
<gene>
    <name evidence="7" type="ORF">ACFSNB_02335</name>
</gene>
<keyword evidence="4" id="KW-1133">Transmembrane helix</keyword>
<dbReference type="InterPro" id="IPR004089">
    <property type="entry name" value="MCPsignal_dom"/>
</dbReference>